<dbReference type="OrthoDB" id="9814124at2"/>
<organism evidence="2 3">
    <name type="scientific">Alteraurantiacibacter aquimixticola</name>
    <dbReference type="NCBI Taxonomy" id="2489173"/>
    <lineage>
        <taxon>Bacteria</taxon>
        <taxon>Pseudomonadati</taxon>
        <taxon>Pseudomonadota</taxon>
        <taxon>Alphaproteobacteria</taxon>
        <taxon>Sphingomonadales</taxon>
        <taxon>Erythrobacteraceae</taxon>
        <taxon>Alteraurantiacibacter</taxon>
    </lineage>
</organism>
<dbReference type="Gene3D" id="3.40.50.720">
    <property type="entry name" value="NAD(P)-binding Rossmann-like Domain"/>
    <property type="match status" value="1"/>
</dbReference>
<sequence>MTIAITGATGFVGQAVLDEAGRRGLEVKALTRREQKAREGVEWVSGDLHDSTALSTLASGSKALLHIAGVVNAPDRAGFEHGNVTGTANVVSAARTAETERFVCVSSLSAREPGLSDYGLSKRMAEEKVEVSGLDWTIIRPPAIYGPRDTEILELFRAAKWGVVPMPPEGRASLIHVDDLARLLLDSALGTGRDWSQRIFEVDDARKGGWAHSELARAIGEAMGRNVFAPAVPAGLLKAAAQLDRMLRGEKAKLTPDRASYMVHPDWVSDPEKAVPEALWSARIDTREGLRETARWYAEQGWL</sequence>
<dbReference type="Pfam" id="PF13460">
    <property type="entry name" value="NAD_binding_10"/>
    <property type="match status" value="1"/>
</dbReference>
<dbReference type="EMBL" id="SSHH01000001">
    <property type="protein sequence ID" value="TIX51387.1"/>
    <property type="molecule type" value="Genomic_DNA"/>
</dbReference>
<gene>
    <name evidence="2" type="ORF">E5222_02680</name>
</gene>
<dbReference type="PANTHER" id="PTHR12126">
    <property type="entry name" value="NADH-UBIQUINONE OXIDOREDUCTASE 39 KDA SUBUNIT-RELATED"/>
    <property type="match status" value="1"/>
</dbReference>
<name>A0A4V4U8U4_9SPHN</name>
<dbReference type="InterPro" id="IPR051207">
    <property type="entry name" value="ComplexI_NDUFA9_subunit"/>
</dbReference>
<evidence type="ECO:0000313" key="2">
    <source>
        <dbReference type="EMBL" id="TIX51387.1"/>
    </source>
</evidence>
<reference evidence="2 3" key="1">
    <citation type="submission" date="2019-04" db="EMBL/GenBank/DDBJ databases">
        <title>Altererythrobacter aquimixticola sp. nov., isolated from sediment of junction between the ocean and a freshwater spring.</title>
        <authorList>
            <person name="Yoon J.-H."/>
        </authorList>
    </citation>
    <scope>NUCLEOTIDE SEQUENCE [LARGE SCALE GENOMIC DNA]</scope>
    <source>
        <strain evidence="2 3">SSKS-13</strain>
    </source>
</reference>
<dbReference type="Proteomes" id="UP000309389">
    <property type="component" value="Unassembled WGS sequence"/>
</dbReference>
<accession>A0A4V4U8U4</accession>
<evidence type="ECO:0000313" key="3">
    <source>
        <dbReference type="Proteomes" id="UP000309389"/>
    </source>
</evidence>
<dbReference type="AlphaFoldDB" id="A0A4V4U8U4"/>
<dbReference type="InterPro" id="IPR016040">
    <property type="entry name" value="NAD(P)-bd_dom"/>
</dbReference>
<protein>
    <submittedName>
        <fullName evidence="2">NAD-dependent epimerase/dehydratase family protein</fullName>
    </submittedName>
</protein>
<feature type="domain" description="NAD(P)-binding" evidence="1">
    <location>
        <begin position="7"/>
        <end position="149"/>
    </location>
</feature>
<dbReference type="GO" id="GO:0044877">
    <property type="term" value="F:protein-containing complex binding"/>
    <property type="evidence" value="ECO:0007669"/>
    <property type="project" value="TreeGrafter"/>
</dbReference>
<keyword evidence="3" id="KW-1185">Reference proteome</keyword>
<dbReference type="SUPFAM" id="SSF51735">
    <property type="entry name" value="NAD(P)-binding Rossmann-fold domains"/>
    <property type="match status" value="1"/>
</dbReference>
<proteinExistence type="predicted"/>
<dbReference type="RefSeq" id="WP_136692172.1">
    <property type="nucleotide sequence ID" value="NZ_SSHH01000001.1"/>
</dbReference>
<evidence type="ECO:0000259" key="1">
    <source>
        <dbReference type="Pfam" id="PF13460"/>
    </source>
</evidence>
<dbReference type="InterPro" id="IPR036291">
    <property type="entry name" value="NAD(P)-bd_dom_sf"/>
</dbReference>
<comment type="caution">
    <text evidence="2">The sequence shown here is derived from an EMBL/GenBank/DDBJ whole genome shotgun (WGS) entry which is preliminary data.</text>
</comment>
<dbReference type="PANTHER" id="PTHR12126:SF11">
    <property type="entry name" value="NADH DEHYDROGENASE [UBIQUINONE] 1 ALPHA SUBCOMPLEX SUBUNIT 9, MITOCHONDRIAL"/>
    <property type="match status" value="1"/>
</dbReference>